<name>R3TUE0_9ENTE</name>
<dbReference type="RefSeq" id="WP_010772124.1">
    <property type="nucleotide sequence ID" value="NZ_KB946334.1"/>
</dbReference>
<evidence type="ECO:0000256" key="1">
    <source>
        <dbReference type="SAM" id="MobiDB-lite"/>
    </source>
</evidence>
<feature type="domain" description="WxL" evidence="3">
    <location>
        <begin position="1221"/>
        <end position="1405"/>
    </location>
</feature>
<gene>
    <name evidence="4" type="ORF">UC7_02015</name>
</gene>
<dbReference type="Proteomes" id="UP000013840">
    <property type="component" value="Unassembled WGS sequence"/>
</dbReference>
<dbReference type="OrthoDB" id="2170702at2"/>
<keyword evidence="2" id="KW-0472">Membrane</keyword>
<comment type="caution">
    <text evidence="4">The sequence shown here is derived from an EMBL/GenBank/DDBJ whole genome shotgun (WGS) entry which is preliminary data.</text>
</comment>
<keyword evidence="2" id="KW-0812">Transmembrane</keyword>
<accession>R3TUE0</accession>
<evidence type="ECO:0000313" key="4">
    <source>
        <dbReference type="EMBL" id="EOL45209.1"/>
    </source>
</evidence>
<feature type="transmembrane region" description="Helical" evidence="2">
    <location>
        <begin position="7"/>
        <end position="23"/>
    </location>
</feature>
<dbReference type="PATRIC" id="fig|1158612.3.peg.1992"/>
<feature type="compositionally biased region" description="Polar residues" evidence="1">
    <location>
        <begin position="32"/>
        <end position="49"/>
    </location>
</feature>
<dbReference type="Pfam" id="PF20585">
    <property type="entry name" value="Pectate_lyase_5"/>
    <property type="match status" value="1"/>
</dbReference>
<evidence type="ECO:0000313" key="5">
    <source>
        <dbReference type="Proteomes" id="UP000013840"/>
    </source>
</evidence>
<organism evidence="4 5">
    <name type="scientific">Enterococcus caccae ATCC BAA-1240</name>
    <dbReference type="NCBI Taxonomy" id="1158612"/>
    <lineage>
        <taxon>Bacteria</taxon>
        <taxon>Bacillati</taxon>
        <taxon>Bacillota</taxon>
        <taxon>Bacilli</taxon>
        <taxon>Lactobacillales</taxon>
        <taxon>Enterococcaceae</taxon>
        <taxon>Enterococcus</taxon>
    </lineage>
</organism>
<keyword evidence="2" id="KW-1133">Transmembrane helix</keyword>
<dbReference type="EMBL" id="AJAU01000018">
    <property type="protein sequence ID" value="EOL45209.1"/>
    <property type="molecule type" value="Genomic_DNA"/>
</dbReference>
<dbReference type="InterPro" id="IPR046776">
    <property type="entry name" value="Pectate_lyase_5"/>
</dbReference>
<feature type="region of interest" description="Disordered" evidence="1">
    <location>
        <begin position="32"/>
        <end position="57"/>
    </location>
</feature>
<dbReference type="eggNOG" id="ENOG5033TQX">
    <property type="taxonomic scope" value="Bacteria"/>
</dbReference>
<dbReference type="InterPro" id="IPR027994">
    <property type="entry name" value="WxL_dom"/>
</dbReference>
<keyword evidence="5" id="KW-1185">Reference proteome</keyword>
<evidence type="ECO:0000259" key="3">
    <source>
        <dbReference type="Pfam" id="PF13731"/>
    </source>
</evidence>
<evidence type="ECO:0000256" key="2">
    <source>
        <dbReference type="SAM" id="Phobius"/>
    </source>
</evidence>
<protein>
    <recommendedName>
        <fullName evidence="3">WxL domain-containing protein</fullName>
    </recommendedName>
</protein>
<dbReference type="Pfam" id="PF13731">
    <property type="entry name" value="WxL"/>
    <property type="match status" value="1"/>
</dbReference>
<sequence length="1406" mass="151150">MKKFFRILSVFLVGIAMIGYFYLNNTSIKAENEPEQQTQVHRSTGTSRATFEGETRQVSTREAMRDAINNDKVSQIEMLNNITMDYTVRPKAISRDLVIRGNGFALQMTGSASWEVGYGKHTFRLENMKLGSNSNGAMFKYPSYSSSFSKSYMEMENVSETANNKGNITDLGSSHVVFTGGKNEFKSTSAKSYLFAMTSMTLKGGAEVYIEQPDITIIKKNEGINALSYDLNITENSKMIINTKQSGTPQSPLRGLRYINVKTDSSLEVNALASDTSTSVPVVDFDTNPIDSSGLFVSGNSKVSISGTGSRMGINLPGEIYSTSVSATNKSTLNVKTNLGPNVVVGNGKDTIIKATGGSQIDFEGTGEKVIDVTALSPQINVSQNSRINVQHNTNTAGSSINLYGKGTLSIHKTAINVTNSSELNMQRNGGDAGSNIYLEGTLPMVNVTTGSKTTLKNSGISSLWMKGSNTQFTVSESEFNQESTSQTGGMAAGGIYMVGNAPNMMIEKNSTVKLNGLTSPTIQLDGTGAKLSVTGGSKMNSKVGDTDSIRLLGNQPQLTVSGVGTSFVSESNRQRFVDGAGTIYLGNLDAERLSTGAAITVEDQAEVNLKSNLSSAMVMQSSYGVFNLSSGAKINLTSGPTDGYVNNANATLRFMRSGYGSSQNGHYLFNIDNAEMNIEKSGGSAAGVRLFGHGNQVNVKNNGKFSINNPGKGTPNDGGTAEGNQGVHYTKATDVTGDRNEFNVTGQGSEVRIAANSGPAIDMHDQPGLITASNGGYFEARGKTATTNTGIFRTSNRLDVVFDKPLFMDFTNTRGNGGNIFTVNSSSTLTATKSDLSLWKKGTGVEQDPDLNFIDLNYAFKGSNFDTLGTTNRPGDFNTNTIGTQGLTNYTRLSSNNARWAIADTLRVPTTADKKIHGRLSVPVGLNRTRPAWDNEVEATVEVQRADGEKEVYEKVKSVGDSKAKPGISIYGEKPQGGLFEIDTGKYFEVGDKVTITKVNLTSGELTPGFDNQILTKTVEPFQIIPPKPVTVESNAINNQATSIKGHVEDRTVEITATLNGQPLDTSNVVVDEMGNFELSLEAITLKKGDEIQLFARDHEGSALKAGVVNPPITNNDTGNSNPSQKLTFHDTSFEAAPTINVSELMPLSVLFQDENGRAIHKTLTMFKEPNESVDLTKEEQITSAIQTLKKQEYNLLKKPKPEVIIMNEGKTILYQFMGPTEELISDKEPQTDEFTIRAVSDFKFPHVPIGTTRAIKLDKLTPEPSEGAKGYSSGIEVADMSGTAKGWNVKVAMTTPLQTTEGKELKGWELYIPTEKVKSGGVETKDAIGHSVTVTKEGATGSVFSAAQGKGKGRFADIFESYTEEATTEEGLTRKKGVQLTVPSGAYKGAYQGKLTWTLQNVPN</sequence>
<proteinExistence type="predicted"/>
<reference evidence="4 5" key="1">
    <citation type="submission" date="2013-02" db="EMBL/GenBank/DDBJ databases">
        <title>The Genome Sequence of Enterococcus caccae BAA-1240.</title>
        <authorList>
            <consortium name="The Broad Institute Genome Sequencing Platform"/>
            <consortium name="The Broad Institute Genome Sequencing Center for Infectious Disease"/>
            <person name="Earl A.M."/>
            <person name="Gilmore M.S."/>
            <person name="Lebreton F."/>
            <person name="Walker B."/>
            <person name="Young S.K."/>
            <person name="Zeng Q."/>
            <person name="Gargeya S."/>
            <person name="Fitzgerald M."/>
            <person name="Haas B."/>
            <person name="Abouelleil A."/>
            <person name="Alvarado L."/>
            <person name="Arachchi H.M."/>
            <person name="Berlin A.M."/>
            <person name="Chapman S.B."/>
            <person name="Dewar J."/>
            <person name="Goldberg J."/>
            <person name="Griggs A."/>
            <person name="Gujja S."/>
            <person name="Hansen M."/>
            <person name="Howarth C."/>
            <person name="Imamovic A."/>
            <person name="Larimer J."/>
            <person name="McCowan C."/>
            <person name="Murphy C."/>
            <person name="Neiman D."/>
            <person name="Pearson M."/>
            <person name="Priest M."/>
            <person name="Roberts A."/>
            <person name="Saif S."/>
            <person name="Shea T."/>
            <person name="Sisk P."/>
            <person name="Sykes S."/>
            <person name="Wortman J."/>
            <person name="Nusbaum C."/>
            <person name="Birren B."/>
        </authorList>
    </citation>
    <scope>NUCLEOTIDE SEQUENCE [LARGE SCALE GENOMIC DNA]</scope>
    <source>
        <strain evidence="4 5">ATCC BAA-1240</strain>
    </source>
</reference>